<dbReference type="PANTHER" id="PTHR37941">
    <property type="entry name" value="FUMARASE E-RELATED"/>
    <property type="match status" value="1"/>
</dbReference>
<sequence length="174" mass="19771">MHDLTKEDEILERLAGLDNPRGFFMETVSIVAEGVEQMLRRAFRQEEYAVKYAIEPLLNREGPLSELSVRLKLMLALGMLSATAYQDLELFIKLRDWLCDSRKDYRFSDEALFNRLTALCSLQAVGVPRLPNADAAGDALLYAMQRDRQDQMTRSALLLCVTRVVSELGKESPI</sequence>
<proteinExistence type="predicted"/>
<dbReference type="Gene3D" id="1.20.120.330">
    <property type="entry name" value="Nucleotidyltransferases domain 2"/>
    <property type="match status" value="1"/>
</dbReference>
<comment type="caution">
    <text evidence="1">The sequence shown here is derived from an EMBL/GenBank/DDBJ whole genome shotgun (WGS) entry which is preliminary data.</text>
</comment>
<accession>A0ABV8CRJ1</accession>
<dbReference type="RefSeq" id="WP_377154219.1">
    <property type="nucleotide sequence ID" value="NZ_JBHSAF010000015.1"/>
</dbReference>
<reference evidence="2" key="1">
    <citation type="journal article" date="2019" name="Int. J. Syst. Evol. Microbiol.">
        <title>The Global Catalogue of Microorganisms (GCM) 10K type strain sequencing project: providing services to taxonomists for standard genome sequencing and annotation.</title>
        <authorList>
            <consortium name="The Broad Institute Genomics Platform"/>
            <consortium name="The Broad Institute Genome Sequencing Center for Infectious Disease"/>
            <person name="Wu L."/>
            <person name="Ma J."/>
        </authorList>
    </citation>
    <scope>NUCLEOTIDE SEQUENCE [LARGE SCALE GENOMIC DNA]</scope>
    <source>
        <strain evidence="2">CCUG 54939</strain>
    </source>
</reference>
<name>A0ABV8CRJ1_9GAMM</name>
<protein>
    <submittedName>
        <fullName evidence="1">MltR family transcriptional regulator</fullName>
    </submittedName>
</protein>
<organism evidence="1 2">
    <name type="scientific">Pseudaeromonas sharmana</name>
    <dbReference type="NCBI Taxonomy" id="328412"/>
    <lineage>
        <taxon>Bacteria</taxon>
        <taxon>Pseudomonadati</taxon>
        <taxon>Pseudomonadota</taxon>
        <taxon>Gammaproteobacteria</taxon>
        <taxon>Aeromonadales</taxon>
        <taxon>Aeromonadaceae</taxon>
        <taxon>Pseudaeromonas</taxon>
    </lineage>
</organism>
<dbReference type="NCBIfam" id="NF008234">
    <property type="entry name" value="PRK11001.1"/>
    <property type="match status" value="1"/>
</dbReference>
<evidence type="ECO:0000313" key="2">
    <source>
        <dbReference type="Proteomes" id="UP001595692"/>
    </source>
</evidence>
<dbReference type="Pfam" id="PF05068">
    <property type="entry name" value="MtlR"/>
    <property type="match status" value="1"/>
</dbReference>
<gene>
    <name evidence="1" type="ORF">ACFOSS_15335</name>
</gene>
<dbReference type="InterPro" id="IPR007761">
    <property type="entry name" value="MtlR-like"/>
</dbReference>
<dbReference type="SUPFAM" id="SSF158668">
    <property type="entry name" value="MtlR-like"/>
    <property type="match status" value="1"/>
</dbReference>
<dbReference type="PANTHER" id="PTHR37941:SF1">
    <property type="entry name" value="FUMARASE E-RELATED"/>
    <property type="match status" value="1"/>
</dbReference>
<dbReference type="Proteomes" id="UP001595692">
    <property type="component" value="Unassembled WGS sequence"/>
</dbReference>
<dbReference type="EMBL" id="JBHSAF010000015">
    <property type="protein sequence ID" value="MFC3914821.1"/>
    <property type="molecule type" value="Genomic_DNA"/>
</dbReference>
<dbReference type="InterPro" id="IPR038026">
    <property type="entry name" value="MtlR-like_sf"/>
</dbReference>
<evidence type="ECO:0000313" key="1">
    <source>
        <dbReference type="EMBL" id="MFC3914821.1"/>
    </source>
</evidence>
<keyword evidence="2" id="KW-1185">Reference proteome</keyword>